<name>W5NEF5_LEPOC</name>
<evidence type="ECO:0000313" key="19">
    <source>
        <dbReference type="Proteomes" id="UP000018468"/>
    </source>
</evidence>
<evidence type="ECO:0000256" key="7">
    <source>
        <dbReference type="ARBA" id="ARBA00022858"/>
    </source>
</evidence>
<dbReference type="Proteomes" id="UP000018468">
    <property type="component" value="Linkage group LG16"/>
</dbReference>
<dbReference type="Bgee" id="ENSLOCG00000015448">
    <property type="expression patterns" value="Expressed in liver and 8 other cell types or tissues"/>
</dbReference>
<evidence type="ECO:0000256" key="8">
    <source>
        <dbReference type="ARBA" id="ARBA00023157"/>
    </source>
</evidence>
<dbReference type="GO" id="GO:0004867">
    <property type="term" value="F:serine-type endopeptidase inhibitor activity"/>
    <property type="evidence" value="ECO:0000318"/>
    <property type="project" value="GO_Central"/>
</dbReference>
<organism evidence="18 19">
    <name type="scientific">Lepisosteus oculatus</name>
    <name type="common">Spotted gar</name>
    <dbReference type="NCBI Taxonomy" id="7918"/>
    <lineage>
        <taxon>Eukaryota</taxon>
        <taxon>Metazoa</taxon>
        <taxon>Chordata</taxon>
        <taxon>Craniata</taxon>
        <taxon>Vertebrata</taxon>
        <taxon>Euteleostomi</taxon>
        <taxon>Actinopterygii</taxon>
        <taxon>Neopterygii</taxon>
        <taxon>Holostei</taxon>
        <taxon>Semionotiformes</taxon>
        <taxon>Lepisosteidae</taxon>
        <taxon>Lepisosteus</taxon>
    </lineage>
</organism>
<reference evidence="18" key="3">
    <citation type="submission" date="2025-09" db="UniProtKB">
        <authorList>
            <consortium name="Ensembl"/>
        </authorList>
    </citation>
    <scope>IDENTIFICATION</scope>
</reference>
<accession>W5NEF5</accession>
<dbReference type="STRING" id="7918.ENSLOCP00000019014"/>
<comment type="function">
    <text evidence="14">Acts directly on vascular smooth muscle as a potent vasoconstrictor, affects cardiac contractility and heart rate through its action on the sympathetic nervous system, and alters renal sodium and water absorption through its ability to stimulate the zona glomerulosa cells of the adrenal cortex to synthesize and secrete aldosterone. Acts by binding to angiotensin receptors AGTR1 and AGTR2. Also binds the DEAR/FBXW7-AS1 receptor.</text>
</comment>
<dbReference type="InterPro" id="IPR042178">
    <property type="entry name" value="Serpin_sf_1"/>
</dbReference>
<dbReference type="PANTHER" id="PTHR11461">
    <property type="entry name" value="SERINE PROTEASE INHIBITOR, SERPIN"/>
    <property type="match status" value="1"/>
</dbReference>
<comment type="function">
    <text evidence="1">Essential component of the renin-angiotensin system (RAS), a potent regulator of blood pressure, body fluid and electrolyte homeostasis.</text>
</comment>
<dbReference type="AlphaFoldDB" id="W5NEF5"/>
<evidence type="ECO:0000256" key="1">
    <source>
        <dbReference type="ARBA" id="ARBA00002747"/>
    </source>
</evidence>
<dbReference type="PRINTS" id="PR00654">
    <property type="entry name" value="ANGIOTENSNGN"/>
</dbReference>
<evidence type="ECO:0000256" key="10">
    <source>
        <dbReference type="ARBA" id="ARBA00023322"/>
    </source>
</evidence>
<feature type="chain" id="PRO_5004867626" description="Angiotensinogen" evidence="16">
    <location>
        <begin position="23"/>
        <end position="424"/>
    </location>
</feature>
<dbReference type="SMART" id="SM00093">
    <property type="entry name" value="SERPIN"/>
    <property type="match status" value="1"/>
</dbReference>
<evidence type="ECO:0000256" key="2">
    <source>
        <dbReference type="ARBA" id="ARBA00004613"/>
    </source>
</evidence>
<keyword evidence="6 16" id="KW-0732">Signal</keyword>
<dbReference type="FunCoup" id="W5NEF5">
    <property type="interactions" value="1420"/>
</dbReference>
<evidence type="ECO:0000313" key="18">
    <source>
        <dbReference type="Ensembl" id="ENSLOCP00000019014.1"/>
    </source>
</evidence>
<dbReference type="GO" id="GO:0042981">
    <property type="term" value="P:regulation of apoptotic process"/>
    <property type="evidence" value="ECO:0000318"/>
    <property type="project" value="GO_Central"/>
</dbReference>
<keyword evidence="10" id="KW-0839">Vasoconstrictor</keyword>
<evidence type="ECO:0000256" key="9">
    <source>
        <dbReference type="ARBA" id="ARBA00023180"/>
    </source>
</evidence>
<feature type="domain" description="Serpin" evidence="17">
    <location>
        <begin position="101"/>
        <end position="417"/>
    </location>
</feature>
<feature type="signal peptide" evidence="16">
    <location>
        <begin position="1"/>
        <end position="22"/>
    </location>
</feature>
<evidence type="ECO:0000256" key="16">
    <source>
        <dbReference type="SAM" id="SignalP"/>
    </source>
</evidence>
<evidence type="ECO:0000256" key="12">
    <source>
        <dbReference type="ARBA" id="ARBA00029391"/>
    </source>
</evidence>
<evidence type="ECO:0000256" key="5">
    <source>
        <dbReference type="ARBA" id="ARBA00022525"/>
    </source>
</evidence>
<dbReference type="EMBL" id="AHAT01027889">
    <property type="status" value="NOT_ANNOTATED_CDS"/>
    <property type="molecule type" value="Genomic_DNA"/>
</dbReference>
<keyword evidence="8" id="KW-1015">Disulfide bond</keyword>
<comment type="similarity">
    <text evidence="3 15">Belongs to the serpin family.</text>
</comment>
<dbReference type="SUPFAM" id="SSF56574">
    <property type="entry name" value="Serpins"/>
    <property type="match status" value="1"/>
</dbReference>
<reference evidence="18" key="2">
    <citation type="submission" date="2025-08" db="UniProtKB">
        <authorList>
            <consortium name="Ensembl"/>
        </authorList>
    </citation>
    <scope>IDENTIFICATION</scope>
</reference>
<evidence type="ECO:0000256" key="14">
    <source>
        <dbReference type="ARBA" id="ARBA00046068"/>
    </source>
</evidence>
<evidence type="ECO:0000256" key="11">
    <source>
        <dbReference type="ARBA" id="ARBA00029380"/>
    </source>
</evidence>
<dbReference type="Pfam" id="PF00079">
    <property type="entry name" value="Serpin"/>
    <property type="match status" value="1"/>
</dbReference>
<comment type="function">
    <text evidence="12">Is a ligand for the G-protein coupled receptor MAS1. Has vasodilator and antidiuretic effects. Has an antithrombotic effect that involves MAS1-mediated release of nitric oxide from platelets.</text>
</comment>
<dbReference type="GO" id="GO:0005615">
    <property type="term" value="C:extracellular space"/>
    <property type="evidence" value="ECO:0000318"/>
    <property type="project" value="GO_Central"/>
</dbReference>
<dbReference type="InterPro" id="IPR000215">
    <property type="entry name" value="Serpin_fam"/>
</dbReference>
<keyword evidence="7" id="KW-0838">Vasoactive</keyword>
<keyword evidence="5" id="KW-0964">Secreted</keyword>
<keyword evidence="9" id="KW-0325">Glycoprotein</keyword>
<dbReference type="Ensembl" id="ENSLOCT00000019046.1">
    <property type="protein sequence ID" value="ENSLOCP00000019014.1"/>
    <property type="gene ID" value="ENSLOCG00000015448.1"/>
</dbReference>
<evidence type="ECO:0000256" key="6">
    <source>
        <dbReference type="ARBA" id="ARBA00022729"/>
    </source>
</evidence>
<dbReference type="PANTHER" id="PTHR11461:SF13">
    <property type="entry name" value="ANGIOTENSINOGEN"/>
    <property type="match status" value="1"/>
</dbReference>
<comment type="subcellular location">
    <subcellularLocation>
        <location evidence="2">Secreted</location>
    </subcellularLocation>
</comment>
<sequence>ENRMQEILKALLLLSCANLTLGNRVYVHPFKLFALENLTCVNLQTHKEKLLEENLIEPSPIDPLNTFQGDTSPDERPDRTKQNLIQLKAEVLAGLQNGLGLRVYRTLLKQKTGNALFSPVNTFGTLVTFYLGASLPTAAKLQEFIGIVKEGNTKNCTFVFDGYKVLTTLQHISSLTNGTTDLQKTFAWTFVDRGVKLPHEFAQGTRNLADSSYIRSVDFSLTSEARPLMNSFIEQTSLGKIKNLFSAIDPSSDLMFASSVHFKGQWKVPFQPEQTTTEGFWIDKDTRVTVPLLSHTGSFKHKDVKGLNISVLKLPMSKSTYMLLVLPHEGADLHRIEERLFTGKRVEFSELDTGLTDGVFNVFLPKFFMSTVNDLQALLSDMNLPYVLGETADFRGLGKKQHFTVGKVKILKGNSDGPQIFQLH</sequence>
<proteinExistence type="inferred from homology"/>
<dbReference type="GO" id="GO:1990776">
    <property type="term" value="P:response to angiotensin"/>
    <property type="evidence" value="ECO:0000318"/>
    <property type="project" value="GO_Central"/>
</dbReference>
<dbReference type="InterPro" id="IPR023796">
    <property type="entry name" value="Serpin_dom"/>
</dbReference>
<evidence type="ECO:0000256" key="13">
    <source>
        <dbReference type="ARBA" id="ARBA00033182"/>
    </source>
</evidence>
<evidence type="ECO:0000259" key="17">
    <source>
        <dbReference type="SMART" id="SM00093"/>
    </source>
</evidence>
<dbReference type="InterPro" id="IPR042185">
    <property type="entry name" value="Serpin_sf_2"/>
</dbReference>
<dbReference type="GeneTree" id="ENSGT00890000139531"/>
<dbReference type="OMA" id="FVPMMTV"/>
<evidence type="ECO:0000256" key="4">
    <source>
        <dbReference type="ARBA" id="ARBA00015105"/>
    </source>
</evidence>
<evidence type="ECO:0000256" key="15">
    <source>
        <dbReference type="RuleBase" id="RU000411"/>
    </source>
</evidence>
<keyword evidence="19" id="KW-1185">Reference proteome</keyword>
<comment type="function">
    <text evidence="11">Stimulates aldosterone release.</text>
</comment>
<dbReference type="GO" id="GO:0042310">
    <property type="term" value="P:vasoconstriction"/>
    <property type="evidence" value="ECO:0007669"/>
    <property type="project" value="UniProtKB-KW"/>
</dbReference>
<dbReference type="Gene3D" id="2.30.39.10">
    <property type="entry name" value="Alpha-1-antitrypsin, domain 1"/>
    <property type="match status" value="1"/>
</dbReference>
<dbReference type="InterPro" id="IPR000227">
    <property type="entry name" value="Angiotensinogen"/>
</dbReference>
<dbReference type="InterPro" id="IPR036186">
    <property type="entry name" value="Serpin_sf"/>
</dbReference>
<dbReference type="InParanoid" id="W5NEF5"/>
<dbReference type="eggNOG" id="KOG2392">
    <property type="taxonomic scope" value="Eukaryota"/>
</dbReference>
<dbReference type="GO" id="GO:0003081">
    <property type="term" value="P:regulation of systemic arterial blood pressure by renin-angiotensin"/>
    <property type="evidence" value="ECO:0007669"/>
    <property type="project" value="InterPro"/>
</dbReference>
<dbReference type="HOGENOM" id="CLU_045267_1_0_1"/>
<dbReference type="Gene3D" id="3.30.497.10">
    <property type="entry name" value="Antithrombin, subunit I, domain 2"/>
    <property type="match status" value="1"/>
</dbReference>
<reference evidence="19" key="1">
    <citation type="submission" date="2011-12" db="EMBL/GenBank/DDBJ databases">
        <title>The Draft Genome of Lepisosteus oculatus.</title>
        <authorList>
            <consortium name="The Broad Institute Genome Assembly &amp; Analysis Group"/>
            <consortium name="Computational R&amp;D Group"/>
            <consortium name="and Sequencing Platform"/>
            <person name="Di Palma F."/>
            <person name="Alfoldi J."/>
            <person name="Johnson J."/>
            <person name="Berlin A."/>
            <person name="Gnerre S."/>
            <person name="Jaffe D."/>
            <person name="MacCallum I."/>
            <person name="Young S."/>
            <person name="Walker B.J."/>
            <person name="Lander E.S."/>
            <person name="Lindblad-Toh K."/>
        </authorList>
    </citation>
    <scope>NUCLEOTIDE SEQUENCE [LARGE SCALE GENOMIC DNA]</scope>
</reference>
<evidence type="ECO:0000256" key="3">
    <source>
        <dbReference type="ARBA" id="ARBA00009500"/>
    </source>
</evidence>
<protein>
    <recommendedName>
        <fullName evidence="4">Angiotensinogen</fullName>
    </recommendedName>
    <alternativeName>
        <fullName evidence="13">Serpin A8</fullName>
    </alternativeName>
</protein>